<feature type="transmembrane region" description="Helical" evidence="1">
    <location>
        <begin position="291"/>
        <end position="314"/>
    </location>
</feature>
<evidence type="ECO:0000313" key="3">
    <source>
        <dbReference type="EMBL" id="MBB3017073.1"/>
    </source>
</evidence>
<protein>
    <submittedName>
        <fullName evidence="3">Cellulose synthase/poly-beta-1,6-N-acetylglucosamine synthase-like glycosyltransferase</fullName>
    </submittedName>
</protein>
<gene>
    <name evidence="3" type="ORF">FHR70_000113</name>
</gene>
<dbReference type="Proteomes" id="UP000532010">
    <property type="component" value="Unassembled WGS sequence"/>
</dbReference>
<dbReference type="PANTHER" id="PTHR43646:SF3">
    <property type="entry name" value="SLR1566 PROTEIN"/>
    <property type="match status" value="1"/>
</dbReference>
<evidence type="ECO:0000313" key="4">
    <source>
        <dbReference type="Proteomes" id="UP000532010"/>
    </source>
</evidence>
<keyword evidence="1" id="KW-0812">Transmembrane</keyword>
<accession>A0A7W4VH20</accession>
<dbReference type="RefSeq" id="WP_183446048.1">
    <property type="nucleotide sequence ID" value="NZ_JACHWB010000001.1"/>
</dbReference>
<dbReference type="InterPro" id="IPR029044">
    <property type="entry name" value="Nucleotide-diphossugar_trans"/>
</dbReference>
<name>A0A7W4VH20_9HYPH</name>
<sequence length="370" mass="39999">MMVLGLVLFGLAALPFALALLNLGILRATPPHAPQGDVLVSILIPARNEAKNIGPALDATLASVGVPVEILVMDDGSTDATPEIVRHYAARDERVRLLTAPPLEDGWTGKVHACHHLSEAAKGTHLLFVDADVRVRPHAAALLVGHAQKTDAGLVSAVPRQIMRSLGELLTVPTINLLLLGYLPMGFMRLSRDPGLGAACGQLMLVEREAYRASGGHAAIRTRIHDGIQLARLFRRKGFMTDLVPGDHLASCRMYTRFDEAWNGFAKNAHEGMATPVALPVWTMLLLGGHVLPFAILPFVPTFPIIAAVLLSLVTRTLVTVATRENPWSIPLHPFTMLIGLAIQWSVLLRIGTTRRAGWKGRLYPVGVKP</sequence>
<dbReference type="EMBL" id="JACHWB010000001">
    <property type="protein sequence ID" value="MBB3017073.1"/>
    <property type="molecule type" value="Genomic_DNA"/>
</dbReference>
<keyword evidence="3" id="KW-0808">Transferase</keyword>
<dbReference type="PANTHER" id="PTHR43646">
    <property type="entry name" value="GLYCOSYLTRANSFERASE"/>
    <property type="match status" value="1"/>
</dbReference>
<keyword evidence="1" id="KW-1133">Transmembrane helix</keyword>
<dbReference type="Gene3D" id="3.90.550.10">
    <property type="entry name" value="Spore Coat Polysaccharide Biosynthesis Protein SpsA, Chain A"/>
    <property type="match status" value="1"/>
</dbReference>
<dbReference type="SUPFAM" id="SSF53448">
    <property type="entry name" value="Nucleotide-diphospho-sugar transferases"/>
    <property type="match status" value="1"/>
</dbReference>
<feature type="transmembrane region" description="Helical" evidence="1">
    <location>
        <begin position="166"/>
        <end position="183"/>
    </location>
</feature>
<dbReference type="GO" id="GO:0016740">
    <property type="term" value="F:transferase activity"/>
    <property type="evidence" value="ECO:0007669"/>
    <property type="project" value="UniProtKB-KW"/>
</dbReference>
<dbReference type="Pfam" id="PF00535">
    <property type="entry name" value="Glycos_transf_2"/>
    <property type="match status" value="1"/>
</dbReference>
<evidence type="ECO:0000256" key="1">
    <source>
        <dbReference type="SAM" id="Phobius"/>
    </source>
</evidence>
<feature type="domain" description="Glycosyltransferase 2-like" evidence="2">
    <location>
        <begin position="41"/>
        <end position="211"/>
    </location>
</feature>
<dbReference type="AlphaFoldDB" id="A0A7W4VH20"/>
<reference evidence="3 4" key="1">
    <citation type="submission" date="2020-08" db="EMBL/GenBank/DDBJ databases">
        <title>The Agave Microbiome: Exploring the role of microbial communities in plant adaptations to desert environments.</title>
        <authorList>
            <person name="Partida-Martinez L.P."/>
        </authorList>
    </citation>
    <scope>NUCLEOTIDE SEQUENCE [LARGE SCALE GENOMIC DNA]</scope>
    <source>
        <strain evidence="3 4">AT3.9</strain>
    </source>
</reference>
<keyword evidence="1" id="KW-0472">Membrane</keyword>
<proteinExistence type="predicted"/>
<organism evidence="3 4">
    <name type="scientific">Microvirga lupini</name>
    <dbReference type="NCBI Taxonomy" id="420324"/>
    <lineage>
        <taxon>Bacteria</taxon>
        <taxon>Pseudomonadati</taxon>
        <taxon>Pseudomonadota</taxon>
        <taxon>Alphaproteobacteria</taxon>
        <taxon>Hyphomicrobiales</taxon>
        <taxon>Methylobacteriaceae</taxon>
        <taxon>Microvirga</taxon>
    </lineage>
</organism>
<keyword evidence="4" id="KW-1185">Reference proteome</keyword>
<evidence type="ECO:0000259" key="2">
    <source>
        <dbReference type="Pfam" id="PF00535"/>
    </source>
</evidence>
<comment type="caution">
    <text evidence="3">The sequence shown here is derived from an EMBL/GenBank/DDBJ whole genome shotgun (WGS) entry which is preliminary data.</text>
</comment>
<dbReference type="InterPro" id="IPR001173">
    <property type="entry name" value="Glyco_trans_2-like"/>
</dbReference>
<dbReference type="CDD" id="cd00761">
    <property type="entry name" value="Glyco_tranf_GTA_type"/>
    <property type="match status" value="1"/>
</dbReference>